<evidence type="ECO:0000256" key="7">
    <source>
        <dbReference type="RuleBase" id="RU000492"/>
    </source>
</evidence>
<evidence type="ECO:0000256" key="4">
    <source>
        <dbReference type="ARBA" id="ARBA00022840"/>
    </source>
</evidence>
<dbReference type="RefSeq" id="WP_194847117.1">
    <property type="nucleotide sequence ID" value="NZ_JAAEJV010000004.1"/>
</dbReference>
<name>A0ABS0AXG6_9BACT</name>
<dbReference type="PROSITE" id="PS00039">
    <property type="entry name" value="DEAD_ATP_HELICASE"/>
    <property type="match status" value="1"/>
</dbReference>
<dbReference type="SMART" id="SM00490">
    <property type="entry name" value="HELICc"/>
    <property type="match status" value="1"/>
</dbReference>
<dbReference type="Pfam" id="PF00270">
    <property type="entry name" value="DEAD"/>
    <property type="match status" value="1"/>
</dbReference>
<dbReference type="InterPro" id="IPR050079">
    <property type="entry name" value="DEAD_box_RNA_helicase"/>
</dbReference>
<evidence type="ECO:0000313" key="12">
    <source>
        <dbReference type="EMBL" id="MBF5058832.1"/>
    </source>
</evidence>
<dbReference type="PANTHER" id="PTHR47959">
    <property type="entry name" value="ATP-DEPENDENT RNA HELICASE RHLE-RELATED"/>
    <property type="match status" value="1"/>
</dbReference>
<dbReference type="EMBL" id="JAAEJV010000004">
    <property type="protein sequence ID" value="MBF5058832.1"/>
    <property type="molecule type" value="Genomic_DNA"/>
</dbReference>
<evidence type="ECO:0000256" key="8">
    <source>
        <dbReference type="SAM" id="MobiDB-lite"/>
    </source>
</evidence>
<dbReference type="InterPro" id="IPR001650">
    <property type="entry name" value="Helicase_C-like"/>
</dbReference>
<gene>
    <name evidence="12" type="ORF">NEPTK9_000331</name>
</gene>
<keyword evidence="3 7" id="KW-0347">Helicase</keyword>
<feature type="region of interest" description="Disordered" evidence="8">
    <location>
        <begin position="372"/>
        <end position="412"/>
    </location>
</feature>
<evidence type="ECO:0000256" key="6">
    <source>
        <dbReference type="PROSITE-ProRule" id="PRU00552"/>
    </source>
</evidence>
<reference evidence="12 13" key="1">
    <citation type="submission" date="2020-01" db="EMBL/GenBank/DDBJ databases">
        <title>Draft genome sequence of Cand. Neptunochlamydia vexilliferae K9.</title>
        <authorList>
            <person name="Schulz F."/>
            <person name="Koestlbacher S."/>
            <person name="Wascher F."/>
            <person name="Pizzetti I."/>
            <person name="Horn M."/>
        </authorList>
    </citation>
    <scope>NUCLEOTIDE SEQUENCE [LARGE SCALE GENOMIC DNA]</scope>
    <source>
        <strain evidence="12 13">K9</strain>
    </source>
</reference>
<dbReference type="PROSITE" id="PS51192">
    <property type="entry name" value="HELICASE_ATP_BIND_1"/>
    <property type="match status" value="1"/>
</dbReference>
<dbReference type="PROSITE" id="PS51195">
    <property type="entry name" value="Q_MOTIF"/>
    <property type="match status" value="1"/>
</dbReference>
<keyword evidence="13" id="KW-1185">Reference proteome</keyword>
<dbReference type="Gene3D" id="3.40.50.300">
    <property type="entry name" value="P-loop containing nucleotide triphosphate hydrolases"/>
    <property type="match status" value="2"/>
</dbReference>
<feature type="domain" description="Helicase C-terminal" evidence="10">
    <location>
        <begin position="235"/>
        <end position="385"/>
    </location>
</feature>
<dbReference type="SMART" id="SM00487">
    <property type="entry name" value="DEXDc"/>
    <property type="match status" value="1"/>
</dbReference>
<dbReference type="InterPro" id="IPR027417">
    <property type="entry name" value="P-loop_NTPase"/>
</dbReference>
<dbReference type="CDD" id="cd00268">
    <property type="entry name" value="DEADc"/>
    <property type="match status" value="1"/>
</dbReference>
<comment type="similarity">
    <text evidence="5 7">Belongs to the DEAD box helicase family.</text>
</comment>
<dbReference type="PROSITE" id="PS51194">
    <property type="entry name" value="HELICASE_CTER"/>
    <property type="match status" value="1"/>
</dbReference>
<dbReference type="Pfam" id="PF00271">
    <property type="entry name" value="Helicase_C"/>
    <property type="match status" value="1"/>
</dbReference>
<evidence type="ECO:0000256" key="1">
    <source>
        <dbReference type="ARBA" id="ARBA00022741"/>
    </source>
</evidence>
<keyword evidence="2 7" id="KW-0378">Hydrolase</keyword>
<dbReference type="EC" id="3.6.4.13" evidence="12"/>
<evidence type="ECO:0000259" key="10">
    <source>
        <dbReference type="PROSITE" id="PS51194"/>
    </source>
</evidence>
<dbReference type="InterPro" id="IPR014001">
    <property type="entry name" value="Helicase_ATP-bd"/>
</dbReference>
<dbReference type="Proteomes" id="UP001194714">
    <property type="component" value="Unassembled WGS sequence"/>
</dbReference>
<evidence type="ECO:0000313" key="13">
    <source>
        <dbReference type="Proteomes" id="UP001194714"/>
    </source>
</evidence>
<dbReference type="InterPro" id="IPR014014">
    <property type="entry name" value="RNA_helicase_DEAD_Q_motif"/>
</dbReference>
<dbReference type="InterPro" id="IPR000629">
    <property type="entry name" value="RNA-helicase_DEAD-box_CS"/>
</dbReference>
<feature type="short sequence motif" description="Q motif" evidence="6">
    <location>
        <begin position="2"/>
        <end position="30"/>
    </location>
</feature>
<organism evidence="12 13">
    <name type="scientific">Candidatus Neptunichlamydia vexilliferae</name>
    <dbReference type="NCBI Taxonomy" id="1651774"/>
    <lineage>
        <taxon>Bacteria</taxon>
        <taxon>Pseudomonadati</taxon>
        <taxon>Chlamydiota</taxon>
        <taxon>Chlamydiia</taxon>
        <taxon>Parachlamydiales</taxon>
        <taxon>Simkaniaceae</taxon>
        <taxon>Candidatus Neptunichlamydia</taxon>
    </lineage>
</organism>
<keyword evidence="4 7" id="KW-0067">ATP-binding</keyword>
<dbReference type="InterPro" id="IPR044742">
    <property type="entry name" value="DEAD/DEAH_RhlB"/>
</dbReference>
<sequence>MTTFEELDLHPKILEALNQAGYTKPTEIQEKAIPEIVKGSDVRASAQTGTGKTAAFLLPTLNRLSIPSQKEGKGPRILILVPTRELAMQITTQAQKYSKYLERVKTVCVVGGVPYPAQVRKLSRPYDILVATPGRLIDFINQGKIDFSRLETLVLDEADRMLDMGFIGPIKEIAAKTPASRQTLFFSATMQGSVVKLSKALLKNPVEIITHKEHAKHDHIEQRLHYVDDLHHKNRLLDHILNQHDVDFAIVFTSTKRHANQLVMDLKDKEHQVAALHGDMNQRQRTRTLKQLRNGKVRVLVATDVASRGIDVQSITHVINFDLPENAEDYVHRIGRTGRAGAKGTALSFAAGRDAFMVNKIQAFTGQDIEVKEIKGFEPQKTPKKTSKRPRDPKRSFKPKMQGRPKRRRRSR</sequence>
<dbReference type="PANTHER" id="PTHR47959:SF17">
    <property type="entry name" value="ATP-DEPENDENT RNA HELICASE DEAD BOX FAMILY"/>
    <property type="match status" value="1"/>
</dbReference>
<dbReference type="GO" id="GO:0003724">
    <property type="term" value="F:RNA helicase activity"/>
    <property type="evidence" value="ECO:0007669"/>
    <property type="project" value="UniProtKB-EC"/>
</dbReference>
<dbReference type="GO" id="GO:0016787">
    <property type="term" value="F:hydrolase activity"/>
    <property type="evidence" value="ECO:0007669"/>
    <property type="project" value="UniProtKB-KW"/>
</dbReference>
<feature type="domain" description="DEAD-box RNA helicase Q" evidence="11">
    <location>
        <begin position="2"/>
        <end position="30"/>
    </location>
</feature>
<feature type="compositionally biased region" description="Basic residues" evidence="8">
    <location>
        <begin position="396"/>
        <end position="412"/>
    </location>
</feature>
<evidence type="ECO:0000259" key="11">
    <source>
        <dbReference type="PROSITE" id="PS51195"/>
    </source>
</evidence>
<dbReference type="SUPFAM" id="SSF52540">
    <property type="entry name" value="P-loop containing nucleoside triphosphate hydrolases"/>
    <property type="match status" value="1"/>
</dbReference>
<protein>
    <submittedName>
        <fullName evidence="12">ATP-dependent RNA helicase RhlE</fullName>
        <ecNumber evidence="12">3.6.4.13</ecNumber>
    </submittedName>
</protein>
<proteinExistence type="inferred from homology"/>
<dbReference type="CDD" id="cd18787">
    <property type="entry name" value="SF2_C_DEAD"/>
    <property type="match status" value="1"/>
</dbReference>
<comment type="caution">
    <text evidence="12">The sequence shown here is derived from an EMBL/GenBank/DDBJ whole genome shotgun (WGS) entry which is preliminary data.</text>
</comment>
<evidence type="ECO:0000256" key="2">
    <source>
        <dbReference type="ARBA" id="ARBA00022801"/>
    </source>
</evidence>
<feature type="domain" description="Helicase ATP-binding" evidence="9">
    <location>
        <begin position="33"/>
        <end position="208"/>
    </location>
</feature>
<accession>A0ABS0AXG6</accession>
<dbReference type="InterPro" id="IPR011545">
    <property type="entry name" value="DEAD/DEAH_box_helicase_dom"/>
</dbReference>
<evidence type="ECO:0000256" key="5">
    <source>
        <dbReference type="ARBA" id="ARBA00038437"/>
    </source>
</evidence>
<evidence type="ECO:0000259" key="9">
    <source>
        <dbReference type="PROSITE" id="PS51192"/>
    </source>
</evidence>
<evidence type="ECO:0000256" key="3">
    <source>
        <dbReference type="ARBA" id="ARBA00022806"/>
    </source>
</evidence>
<keyword evidence="1 7" id="KW-0547">Nucleotide-binding</keyword>